<evidence type="ECO:0000259" key="3">
    <source>
        <dbReference type="Pfam" id="PF09990"/>
    </source>
</evidence>
<dbReference type="EMBL" id="SNWD01000017">
    <property type="protein sequence ID" value="TDN78434.1"/>
    <property type="molecule type" value="Genomic_DNA"/>
</dbReference>
<feature type="transmembrane region" description="Helical" evidence="2">
    <location>
        <begin position="157"/>
        <end position="175"/>
    </location>
</feature>
<evidence type="ECO:0000256" key="2">
    <source>
        <dbReference type="SAM" id="Phobius"/>
    </source>
</evidence>
<keyword evidence="5" id="KW-1185">Reference proteome</keyword>
<reference evidence="4 5" key="1">
    <citation type="submission" date="2019-03" db="EMBL/GenBank/DDBJ databases">
        <title>Genomic Encyclopedia of Type Strains, Phase IV (KMG-IV): sequencing the most valuable type-strain genomes for metagenomic binning, comparative biology and taxonomic classification.</title>
        <authorList>
            <person name="Goeker M."/>
        </authorList>
    </citation>
    <scope>NUCLEOTIDE SEQUENCE [LARGE SCALE GENOMIC DNA]</scope>
    <source>
        <strain evidence="4 5">DSM 25059</strain>
    </source>
</reference>
<accession>A0A4R6FDQ5</accession>
<dbReference type="Pfam" id="PF09990">
    <property type="entry name" value="DUF2231"/>
    <property type="match status" value="1"/>
</dbReference>
<feature type="transmembrane region" description="Helical" evidence="2">
    <location>
        <begin position="129"/>
        <end position="150"/>
    </location>
</feature>
<feature type="transmembrane region" description="Helical" evidence="2">
    <location>
        <begin position="97"/>
        <end position="117"/>
    </location>
</feature>
<proteinExistence type="predicted"/>
<keyword evidence="2" id="KW-1133">Transmembrane helix</keyword>
<organism evidence="4 5">
    <name type="scientific">Stakelama pacifica</name>
    <dbReference type="NCBI Taxonomy" id="517720"/>
    <lineage>
        <taxon>Bacteria</taxon>
        <taxon>Pseudomonadati</taxon>
        <taxon>Pseudomonadota</taxon>
        <taxon>Alphaproteobacteria</taxon>
        <taxon>Sphingomonadales</taxon>
        <taxon>Sphingomonadaceae</taxon>
        <taxon>Stakelama</taxon>
    </lineage>
</organism>
<feature type="domain" description="DUF2231" evidence="3">
    <location>
        <begin position="61"/>
        <end position="181"/>
    </location>
</feature>
<gene>
    <name evidence="4" type="ORF">EV664_11755</name>
</gene>
<feature type="transmembrane region" description="Helical" evidence="2">
    <location>
        <begin position="64"/>
        <end position="85"/>
    </location>
</feature>
<keyword evidence="2" id="KW-0812">Transmembrane</keyword>
<dbReference type="AlphaFoldDB" id="A0A4R6FDQ5"/>
<keyword evidence="2" id="KW-0472">Membrane</keyword>
<feature type="compositionally biased region" description="Basic and acidic residues" evidence="1">
    <location>
        <begin position="1"/>
        <end position="28"/>
    </location>
</feature>
<sequence>MAQMESHDAAGEHAAMEEASHGIDDHGPQEAFAGHLTPEQALAAAVAENRASSAGDVLGRLHPIAAHFPIALLLMAALAELLLILRPSLALETTVRFLVAGGAGGAAIAALLGWFAAGWRLSDRSETLALHRWNGTAIAGVALGAAWLAFRSRSRAGLRLALAVLAVALVAQGYLGGEMVFGPNHLGIR</sequence>
<evidence type="ECO:0000313" key="5">
    <source>
        <dbReference type="Proteomes" id="UP000295493"/>
    </source>
</evidence>
<evidence type="ECO:0000313" key="4">
    <source>
        <dbReference type="EMBL" id="TDN78434.1"/>
    </source>
</evidence>
<feature type="region of interest" description="Disordered" evidence="1">
    <location>
        <begin position="1"/>
        <end position="31"/>
    </location>
</feature>
<name>A0A4R6FDQ5_9SPHN</name>
<comment type="caution">
    <text evidence="4">The sequence shown here is derived from an EMBL/GenBank/DDBJ whole genome shotgun (WGS) entry which is preliminary data.</text>
</comment>
<evidence type="ECO:0000256" key="1">
    <source>
        <dbReference type="SAM" id="MobiDB-lite"/>
    </source>
</evidence>
<dbReference type="InterPro" id="IPR019251">
    <property type="entry name" value="DUF2231_TM"/>
</dbReference>
<protein>
    <submittedName>
        <fullName evidence="4">Putative membrane protein</fullName>
    </submittedName>
</protein>
<dbReference type="Proteomes" id="UP000295493">
    <property type="component" value="Unassembled WGS sequence"/>
</dbReference>